<dbReference type="OrthoDB" id="361362at2759"/>
<name>A0A7H9HWR0_9SACH</name>
<dbReference type="SUPFAM" id="SSF48371">
    <property type="entry name" value="ARM repeat"/>
    <property type="match status" value="1"/>
</dbReference>
<gene>
    <name evidence="8" type="ORF">HG537_0E02600</name>
</gene>
<evidence type="ECO:0000313" key="8">
    <source>
        <dbReference type="EMBL" id="QLQ80905.1"/>
    </source>
</evidence>
<dbReference type="InterPro" id="IPR024679">
    <property type="entry name" value="Ipi1_N"/>
</dbReference>
<keyword evidence="6" id="KW-0690">Ribosome biogenesis</keyword>
<evidence type="ECO:0000256" key="1">
    <source>
        <dbReference type="ARBA" id="ARBA00002355"/>
    </source>
</evidence>
<dbReference type="Proteomes" id="UP000510647">
    <property type="component" value="Chromosome 5"/>
</dbReference>
<comment type="function">
    <text evidence="1 6">Component of the RIX1 complex required for processing of ITS2 sequences from 35S pre-rRNA.</text>
</comment>
<dbReference type="PANTHER" id="PTHR16056">
    <property type="entry name" value="REGULATOR OF MICROTUBULE DYNAMICS PROTEIN"/>
    <property type="match status" value="1"/>
</dbReference>
<dbReference type="EMBL" id="CP059271">
    <property type="protein sequence ID" value="QLQ80905.1"/>
    <property type="molecule type" value="Genomic_DNA"/>
</dbReference>
<dbReference type="GO" id="GO:0005634">
    <property type="term" value="C:nucleus"/>
    <property type="evidence" value="ECO:0007669"/>
    <property type="project" value="UniProtKB-SubCell"/>
</dbReference>
<organism evidence="8 9">
    <name type="scientific">Torulaspora globosa</name>
    <dbReference type="NCBI Taxonomy" id="48254"/>
    <lineage>
        <taxon>Eukaryota</taxon>
        <taxon>Fungi</taxon>
        <taxon>Dikarya</taxon>
        <taxon>Ascomycota</taxon>
        <taxon>Saccharomycotina</taxon>
        <taxon>Saccharomycetes</taxon>
        <taxon>Saccharomycetales</taxon>
        <taxon>Saccharomycetaceae</taxon>
        <taxon>Torulaspora</taxon>
    </lineage>
</organism>
<feature type="domain" description="Pre-rRNA-processing protein Ipi1 N-terminal" evidence="7">
    <location>
        <begin position="124"/>
        <end position="211"/>
    </location>
</feature>
<dbReference type="InterPro" id="IPR016024">
    <property type="entry name" value="ARM-type_fold"/>
</dbReference>
<evidence type="ECO:0000313" key="9">
    <source>
        <dbReference type="Proteomes" id="UP000510647"/>
    </source>
</evidence>
<dbReference type="AlphaFoldDB" id="A0A7H9HWR0"/>
<comment type="similarity">
    <text evidence="3 6">Belongs to the IPI1/TEX10 family.</text>
</comment>
<comment type="subcellular location">
    <subcellularLocation>
        <location evidence="2 6">Nucleus</location>
    </subcellularLocation>
</comment>
<evidence type="ECO:0000256" key="4">
    <source>
        <dbReference type="ARBA" id="ARBA00011141"/>
    </source>
</evidence>
<keyword evidence="5 6" id="KW-0539">Nucleus</keyword>
<sequence length="315" mass="35460">MSKAKQRLKVKDFHKKKLKVGKTKPKASNVTDTSFVAKSISIRSQHILHDDDLSKRLVLLKHHNSTVRKETLLLFHKAIPKIVNSGLMTPLLNQSIPLVCDDSRQIRSSVLELIEEIGNCDAGVLKLHCKVFILYLNMAMTHIMASIQSDSTKFLKVLLKFCGAEVCSQSFTKILLGLFSILGWARSGNVVHNRKRDSKQIAIHLEALSELIRHGCTVNHDLENGAGTSNQYLIPECPQPYEHLKLFTRQLHTESDSAIAGFSTQDIKARKTIVKEQFLDDMRKHCDSLVKDGGEPGKWANTLNQQLESIFNESQ</sequence>
<evidence type="ECO:0000259" key="7">
    <source>
        <dbReference type="Pfam" id="PF12333"/>
    </source>
</evidence>
<comment type="subunit">
    <text evidence="4">Component of the RIX1 complex, composed of IPI1, RIX1/IPI2 and IPI3 in a 1:2:2 stoichiometry. The complex interacts (via RIX1) with MDN1 (via its hexameric AAA ATPase ring) and the pre-60S ribosome particles.</text>
</comment>
<dbReference type="GO" id="GO:0006364">
    <property type="term" value="P:rRNA processing"/>
    <property type="evidence" value="ECO:0007669"/>
    <property type="project" value="UniProtKB-UniRule"/>
</dbReference>
<protein>
    <recommendedName>
        <fullName evidence="6">Pre-rRNA-processing protein</fullName>
    </recommendedName>
</protein>
<evidence type="ECO:0000256" key="3">
    <source>
        <dbReference type="ARBA" id="ARBA00006427"/>
    </source>
</evidence>
<reference evidence="8 9" key="1">
    <citation type="submission" date="2020-06" db="EMBL/GenBank/DDBJ databases">
        <title>The yeast mating-type switching endonuclease HO is a domesticated member of an unorthodox homing genetic element family.</title>
        <authorList>
            <person name="Coughlan A.Y."/>
            <person name="Lombardi L."/>
            <person name="Braun-Galleani S."/>
            <person name="Martos A.R."/>
            <person name="Galeote V."/>
            <person name="Bigey F."/>
            <person name="Dequin S."/>
            <person name="Byrne K.P."/>
            <person name="Wolfe K.H."/>
        </authorList>
    </citation>
    <scope>NUCLEOTIDE SEQUENCE [LARGE SCALE GENOMIC DNA]</scope>
    <source>
        <strain evidence="8 9">CBS2947</strain>
    </source>
</reference>
<evidence type="ECO:0000256" key="2">
    <source>
        <dbReference type="ARBA" id="ARBA00004123"/>
    </source>
</evidence>
<evidence type="ECO:0000256" key="5">
    <source>
        <dbReference type="ARBA" id="ARBA00023242"/>
    </source>
</evidence>
<dbReference type="Pfam" id="PF12333">
    <property type="entry name" value="Ipi1_N"/>
    <property type="match status" value="1"/>
</dbReference>
<dbReference type="PANTHER" id="PTHR16056:SF2">
    <property type="entry name" value="TESTIS-EXPRESSED PROTEIN 10"/>
    <property type="match status" value="1"/>
</dbReference>
<keyword evidence="9" id="KW-1185">Reference proteome</keyword>
<dbReference type="GO" id="GO:0120330">
    <property type="term" value="C:rixosome complex"/>
    <property type="evidence" value="ECO:0007669"/>
    <property type="project" value="UniProtKB-UniRule"/>
</dbReference>
<keyword evidence="6" id="KW-0698">rRNA processing</keyword>
<proteinExistence type="inferred from homology"/>
<evidence type="ECO:0000256" key="6">
    <source>
        <dbReference type="RuleBase" id="RU368021"/>
    </source>
</evidence>
<accession>A0A7H9HWR0</accession>